<feature type="compositionally biased region" description="Polar residues" evidence="9">
    <location>
        <begin position="158"/>
        <end position="171"/>
    </location>
</feature>
<keyword evidence="8" id="KW-0807">Transducer</keyword>
<dbReference type="SUPFAM" id="SSF81321">
    <property type="entry name" value="Family A G protein-coupled receptor-like"/>
    <property type="match status" value="1"/>
</dbReference>
<evidence type="ECO:0000256" key="10">
    <source>
        <dbReference type="SAM" id="Phobius"/>
    </source>
</evidence>
<evidence type="ECO:0000256" key="5">
    <source>
        <dbReference type="ARBA" id="ARBA00023040"/>
    </source>
</evidence>
<dbReference type="InterPro" id="IPR017452">
    <property type="entry name" value="GPCR_Rhodpsn_7TM"/>
</dbReference>
<gene>
    <name evidence="12" type="ORF">MELIAE_LOCUS6655</name>
</gene>
<evidence type="ECO:0000256" key="9">
    <source>
        <dbReference type="SAM" id="MobiDB-lite"/>
    </source>
</evidence>
<sequence>MDHPNSMISCKSTNLPSQSVIKYRKQVIWMLGTVVLAFFICLLPFRALTMWIIIAPASTNFEIGFENYYNILYFSRIMFHINSAVNPILYNIMSSKFRGGFLKVCGIVTLRKRLRRKREITRRNTTSSTTHTSSQQTSESFLNSKKNHSKYSNKSLRDSSSGESSKNNNRLNSSTRCVYVRAPMEIVSSISGQKLPNGEIYV</sequence>
<dbReference type="GO" id="GO:0005886">
    <property type="term" value="C:plasma membrane"/>
    <property type="evidence" value="ECO:0007669"/>
    <property type="project" value="TreeGrafter"/>
</dbReference>
<dbReference type="Gene3D" id="1.20.1070.10">
    <property type="entry name" value="Rhodopsin 7-helix transmembrane proteins"/>
    <property type="match status" value="1"/>
</dbReference>
<evidence type="ECO:0000256" key="7">
    <source>
        <dbReference type="ARBA" id="ARBA00023170"/>
    </source>
</evidence>
<evidence type="ECO:0000259" key="11">
    <source>
        <dbReference type="PROSITE" id="PS50262"/>
    </source>
</evidence>
<dbReference type="PRINTS" id="PR00237">
    <property type="entry name" value="GPCRRHODOPSN"/>
</dbReference>
<evidence type="ECO:0000256" key="1">
    <source>
        <dbReference type="ARBA" id="ARBA00004141"/>
    </source>
</evidence>
<comment type="similarity">
    <text evidence="2">Belongs to the G-protein coupled receptor 1 family.</text>
</comment>
<keyword evidence="13" id="KW-1185">Reference proteome</keyword>
<name>A0A9P0FHN4_BRAAE</name>
<organism evidence="12 13">
    <name type="scientific">Brassicogethes aeneus</name>
    <name type="common">Rape pollen beetle</name>
    <name type="synonym">Meligethes aeneus</name>
    <dbReference type="NCBI Taxonomy" id="1431903"/>
    <lineage>
        <taxon>Eukaryota</taxon>
        <taxon>Metazoa</taxon>
        <taxon>Ecdysozoa</taxon>
        <taxon>Arthropoda</taxon>
        <taxon>Hexapoda</taxon>
        <taxon>Insecta</taxon>
        <taxon>Pterygota</taxon>
        <taxon>Neoptera</taxon>
        <taxon>Endopterygota</taxon>
        <taxon>Coleoptera</taxon>
        <taxon>Polyphaga</taxon>
        <taxon>Cucujiformia</taxon>
        <taxon>Nitidulidae</taxon>
        <taxon>Meligethinae</taxon>
        <taxon>Brassicogethes</taxon>
    </lineage>
</organism>
<keyword evidence="4 10" id="KW-1133">Transmembrane helix</keyword>
<protein>
    <recommendedName>
        <fullName evidence="11">G-protein coupled receptors family 1 profile domain-containing protein</fullName>
    </recommendedName>
</protein>
<keyword evidence="6 10" id="KW-0472">Membrane</keyword>
<keyword evidence="3 10" id="KW-0812">Transmembrane</keyword>
<evidence type="ECO:0000256" key="3">
    <source>
        <dbReference type="ARBA" id="ARBA00022692"/>
    </source>
</evidence>
<dbReference type="Pfam" id="PF00001">
    <property type="entry name" value="7tm_1"/>
    <property type="match status" value="1"/>
</dbReference>
<evidence type="ECO:0000256" key="8">
    <source>
        <dbReference type="ARBA" id="ARBA00023224"/>
    </source>
</evidence>
<keyword evidence="5" id="KW-0297">G-protein coupled receptor</keyword>
<dbReference type="PANTHER" id="PTHR24243:SF233">
    <property type="entry name" value="THYROTROPIN-RELEASING HORMONE RECEPTOR"/>
    <property type="match status" value="1"/>
</dbReference>
<evidence type="ECO:0000256" key="4">
    <source>
        <dbReference type="ARBA" id="ARBA00022989"/>
    </source>
</evidence>
<feature type="compositionally biased region" description="Low complexity" evidence="9">
    <location>
        <begin position="123"/>
        <end position="144"/>
    </location>
</feature>
<feature type="transmembrane region" description="Helical" evidence="10">
    <location>
        <begin position="27"/>
        <end position="53"/>
    </location>
</feature>
<dbReference type="InterPro" id="IPR000276">
    <property type="entry name" value="GPCR_Rhodpsn"/>
</dbReference>
<keyword evidence="7" id="KW-0675">Receptor</keyword>
<evidence type="ECO:0000256" key="2">
    <source>
        <dbReference type="ARBA" id="ARBA00010663"/>
    </source>
</evidence>
<dbReference type="Proteomes" id="UP001154078">
    <property type="component" value="Chromosome 4"/>
</dbReference>
<dbReference type="PROSITE" id="PS50262">
    <property type="entry name" value="G_PROTEIN_RECEP_F1_2"/>
    <property type="match status" value="1"/>
</dbReference>
<evidence type="ECO:0000313" key="12">
    <source>
        <dbReference type="EMBL" id="CAH0555242.1"/>
    </source>
</evidence>
<dbReference type="AlphaFoldDB" id="A0A9P0FHN4"/>
<dbReference type="GO" id="GO:0004930">
    <property type="term" value="F:G protein-coupled receptor activity"/>
    <property type="evidence" value="ECO:0007669"/>
    <property type="project" value="UniProtKB-KW"/>
</dbReference>
<dbReference type="OrthoDB" id="10036964at2759"/>
<accession>A0A9P0FHN4</accession>
<comment type="subcellular location">
    <subcellularLocation>
        <location evidence="1">Membrane</location>
        <topology evidence="1">Multi-pass membrane protein</topology>
    </subcellularLocation>
</comment>
<evidence type="ECO:0000313" key="13">
    <source>
        <dbReference type="Proteomes" id="UP001154078"/>
    </source>
</evidence>
<dbReference type="PANTHER" id="PTHR24243">
    <property type="entry name" value="G-PROTEIN COUPLED RECEPTOR"/>
    <property type="match status" value="1"/>
</dbReference>
<evidence type="ECO:0000256" key="6">
    <source>
        <dbReference type="ARBA" id="ARBA00023136"/>
    </source>
</evidence>
<feature type="domain" description="G-protein coupled receptors family 1 profile" evidence="11">
    <location>
        <begin position="1"/>
        <end position="90"/>
    </location>
</feature>
<reference evidence="12" key="1">
    <citation type="submission" date="2021-12" db="EMBL/GenBank/DDBJ databases">
        <authorList>
            <person name="King R."/>
        </authorList>
    </citation>
    <scope>NUCLEOTIDE SEQUENCE</scope>
</reference>
<proteinExistence type="inferred from homology"/>
<feature type="region of interest" description="Disordered" evidence="9">
    <location>
        <begin position="118"/>
        <end position="171"/>
    </location>
</feature>
<dbReference type="EMBL" id="OV121135">
    <property type="protein sequence ID" value="CAH0555242.1"/>
    <property type="molecule type" value="Genomic_DNA"/>
</dbReference>